<dbReference type="PANTHER" id="PTHR45782">
    <property type="entry name" value="MITOCHONDRIAL RIBOSOME-ASSOCIATED GTPASE 1"/>
    <property type="match status" value="1"/>
</dbReference>
<name>A0A913X1J8_EXADI</name>
<dbReference type="InterPro" id="IPR006073">
    <property type="entry name" value="GTP-bd"/>
</dbReference>
<dbReference type="InterPro" id="IPR027417">
    <property type="entry name" value="P-loop_NTPase"/>
</dbReference>
<evidence type="ECO:0000256" key="2">
    <source>
        <dbReference type="ARBA" id="ARBA00023134"/>
    </source>
</evidence>
<dbReference type="GO" id="GO:0032543">
    <property type="term" value="P:mitochondrial translation"/>
    <property type="evidence" value="ECO:0007669"/>
    <property type="project" value="TreeGrafter"/>
</dbReference>
<dbReference type="KEGG" id="epa:110236310"/>
<keyword evidence="5" id="KW-1185">Reference proteome</keyword>
<evidence type="ECO:0000313" key="4">
    <source>
        <dbReference type="EnsemblMetazoa" id="XP_020897474.1"/>
    </source>
</evidence>
<dbReference type="Gene3D" id="3.40.50.300">
    <property type="entry name" value="P-loop containing nucleotide triphosphate hydrolases"/>
    <property type="match status" value="1"/>
</dbReference>
<dbReference type="GO" id="GO:0003924">
    <property type="term" value="F:GTPase activity"/>
    <property type="evidence" value="ECO:0007669"/>
    <property type="project" value="TreeGrafter"/>
</dbReference>
<evidence type="ECO:0000256" key="1">
    <source>
        <dbReference type="ARBA" id="ARBA00022741"/>
    </source>
</evidence>
<evidence type="ECO:0000259" key="3">
    <source>
        <dbReference type="Pfam" id="PF01926"/>
    </source>
</evidence>
<dbReference type="EnsemblMetazoa" id="XM_021041815.2">
    <property type="protein sequence ID" value="XP_020897474.1"/>
    <property type="gene ID" value="LOC110236310"/>
</dbReference>
<dbReference type="GeneID" id="110236310"/>
<dbReference type="RefSeq" id="XP_020897474.1">
    <property type="nucleotide sequence ID" value="XM_021041815.2"/>
</dbReference>
<dbReference type="InterPro" id="IPR023179">
    <property type="entry name" value="GTP-bd_ortho_bundle_sf"/>
</dbReference>
<dbReference type="FunFam" id="1.10.1580.10:FF:000004">
    <property type="entry name" value="Mitochondrial GTPase 1"/>
    <property type="match status" value="1"/>
</dbReference>
<protein>
    <recommendedName>
        <fullName evidence="3">G domain-containing protein</fullName>
    </recommendedName>
</protein>
<dbReference type="OMA" id="RAENTEY"/>
<dbReference type="Proteomes" id="UP000887567">
    <property type="component" value="Unplaced"/>
</dbReference>
<reference evidence="4" key="1">
    <citation type="submission" date="2022-11" db="UniProtKB">
        <authorList>
            <consortium name="EnsemblMetazoa"/>
        </authorList>
    </citation>
    <scope>IDENTIFICATION</scope>
</reference>
<dbReference type="GO" id="GO:0005739">
    <property type="term" value="C:mitochondrion"/>
    <property type="evidence" value="ECO:0007669"/>
    <property type="project" value="TreeGrafter"/>
</dbReference>
<keyword evidence="1" id="KW-0547">Nucleotide-binding</keyword>
<accession>A0A913X1J8</accession>
<dbReference type="GO" id="GO:0005525">
    <property type="term" value="F:GTP binding"/>
    <property type="evidence" value="ECO:0007669"/>
    <property type="project" value="UniProtKB-KW"/>
</dbReference>
<dbReference type="Pfam" id="PF01926">
    <property type="entry name" value="MMR_HSR1"/>
    <property type="match status" value="1"/>
</dbReference>
<dbReference type="SUPFAM" id="SSF52540">
    <property type="entry name" value="P-loop containing nucleoside triphosphate hydrolases"/>
    <property type="match status" value="1"/>
</dbReference>
<dbReference type="OrthoDB" id="269151at2759"/>
<feature type="domain" description="G" evidence="3">
    <location>
        <begin position="96"/>
        <end position="157"/>
    </location>
</feature>
<sequence length="261" mass="28975">MVPRAYGKRNPKFKDTLCGRPSVLILSKLDLTDSSQQKIIKRRLESHGTRAVFIDSKSQSSQTIKKIIPSVMEAIKDAEYEGSYTRKDPDAPYTLLVCGLPNVGKSSLINAMRRTYMKRGKATRVGKIPGVTTSMQEKILVADEPKIYVIDTPGVVSPYVPNAEVGMKLASIGCFKDHLVGEDLIADFTLFTLNKNRNFKYVELYGLDNPSDNIDFVLRQVAISLRSTISGGVPNYLQAAIHFTSKFRCGELGKIVFDKCS</sequence>
<keyword evidence="2" id="KW-0342">GTP-binding</keyword>
<organism evidence="4 5">
    <name type="scientific">Exaiptasia diaphana</name>
    <name type="common">Tropical sea anemone</name>
    <name type="synonym">Aiptasia pulchella</name>
    <dbReference type="NCBI Taxonomy" id="2652724"/>
    <lineage>
        <taxon>Eukaryota</taxon>
        <taxon>Metazoa</taxon>
        <taxon>Cnidaria</taxon>
        <taxon>Anthozoa</taxon>
        <taxon>Hexacorallia</taxon>
        <taxon>Actiniaria</taxon>
        <taxon>Aiptasiidae</taxon>
        <taxon>Exaiptasia</taxon>
    </lineage>
</organism>
<dbReference type="AlphaFoldDB" id="A0A913X1J8"/>
<dbReference type="Gene3D" id="1.10.1580.10">
    <property type="match status" value="1"/>
</dbReference>
<evidence type="ECO:0000313" key="5">
    <source>
        <dbReference type="Proteomes" id="UP000887567"/>
    </source>
</evidence>
<proteinExistence type="predicted"/>
<dbReference type="PANTHER" id="PTHR45782:SF4">
    <property type="entry name" value="MITOCHONDRIAL RIBOSOME-ASSOCIATED GTPASE 1"/>
    <property type="match status" value="1"/>
</dbReference>